<evidence type="ECO:0000313" key="8">
    <source>
        <dbReference type="EMBL" id="QKE63590.1"/>
    </source>
</evidence>
<feature type="domain" description="RDD" evidence="7">
    <location>
        <begin position="26"/>
        <end position="160"/>
    </location>
</feature>
<keyword evidence="5 6" id="KW-0472">Membrane</keyword>
<dbReference type="GO" id="GO:0005886">
    <property type="term" value="C:plasma membrane"/>
    <property type="evidence" value="ECO:0007669"/>
    <property type="project" value="UniProtKB-SubCell"/>
</dbReference>
<evidence type="ECO:0000256" key="1">
    <source>
        <dbReference type="ARBA" id="ARBA00004651"/>
    </source>
</evidence>
<protein>
    <submittedName>
        <fullName evidence="8">RDD family protein</fullName>
    </submittedName>
</protein>
<evidence type="ECO:0000313" key="9">
    <source>
        <dbReference type="Proteomes" id="UP000501379"/>
    </source>
</evidence>
<dbReference type="KEGG" id="pcam:HNE05_09540"/>
<dbReference type="InterPro" id="IPR010432">
    <property type="entry name" value="RDD"/>
</dbReference>
<dbReference type="Proteomes" id="UP000501379">
    <property type="component" value="Chromosome"/>
</dbReference>
<dbReference type="RefSeq" id="WP_173207363.1">
    <property type="nucleotide sequence ID" value="NZ_CP053697.2"/>
</dbReference>
<dbReference type="EMBL" id="CP053697">
    <property type="protein sequence ID" value="QKE63590.1"/>
    <property type="molecule type" value="Genomic_DNA"/>
</dbReference>
<feature type="transmembrane region" description="Helical" evidence="6">
    <location>
        <begin position="124"/>
        <end position="148"/>
    </location>
</feature>
<accession>A0A6M8FHP9</accession>
<proteinExistence type="predicted"/>
<comment type="subcellular location">
    <subcellularLocation>
        <location evidence="1">Cell membrane</location>
        <topology evidence="1">Multi-pass membrane protein</topology>
    </subcellularLocation>
</comment>
<evidence type="ECO:0000256" key="6">
    <source>
        <dbReference type="SAM" id="Phobius"/>
    </source>
</evidence>
<sequence>MEQSQNPYQAPQADLQAQAPDQFLLASRGARLGAVLIDTLLLAMVSVPVAFLSGAFDAVKQGLEPSLMQQLTGLLVGMLAFVLIHGYLLKNYGQTVGKYLLRIAIVDLQGNVPDFLPMVAKRYLLLWVVTAIPLLGGVIGLADCLSIFRGDRRCLHDLVASTRVVQAPARF</sequence>
<organism evidence="8 9">
    <name type="scientific">Aquipseudomonas campi</name>
    <dbReference type="NCBI Taxonomy" id="2731681"/>
    <lineage>
        <taxon>Bacteria</taxon>
        <taxon>Pseudomonadati</taxon>
        <taxon>Pseudomonadota</taxon>
        <taxon>Gammaproteobacteria</taxon>
        <taxon>Pseudomonadales</taxon>
        <taxon>Pseudomonadaceae</taxon>
        <taxon>Aquipseudomonas</taxon>
    </lineage>
</organism>
<dbReference type="Pfam" id="PF06271">
    <property type="entry name" value="RDD"/>
    <property type="match status" value="1"/>
</dbReference>
<dbReference type="InterPro" id="IPR051791">
    <property type="entry name" value="Pra-immunoreactive"/>
</dbReference>
<dbReference type="AlphaFoldDB" id="A0A6M8FHP9"/>
<dbReference type="PANTHER" id="PTHR36115">
    <property type="entry name" value="PROLINE-RICH ANTIGEN HOMOLOG-RELATED"/>
    <property type="match status" value="1"/>
</dbReference>
<evidence type="ECO:0000256" key="3">
    <source>
        <dbReference type="ARBA" id="ARBA00022692"/>
    </source>
</evidence>
<gene>
    <name evidence="8" type="ORF">HNE05_09540</name>
</gene>
<keyword evidence="3 6" id="KW-0812">Transmembrane</keyword>
<feature type="transmembrane region" description="Helical" evidence="6">
    <location>
        <begin position="32"/>
        <end position="59"/>
    </location>
</feature>
<keyword evidence="9" id="KW-1185">Reference proteome</keyword>
<evidence type="ECO:0000256" key="2">
    <source>
        <dbReference type="ARBA" id="ARBA00022475"/>
    </source>
</evidence>
<name>A0A6M8FHP9_9GAMM</name>
<feature type="transmembrane region" description="Helical" evidence="6">
    <location>
        <begin position="71"/>
        <end position="89"/>
    </location>
</feature>
<evidence type="ECO:0000259" key="7">
    <source>
        <dbReference type="Pfam" id="PF06271"/>
    </source>
</evidence>
<keyword evidence="4 6" id="KW-1133">Transmembrane helix</keyword>
<keyword evidence="2" id="KW-1003">Cell membrane</keyword>
<evidence type="ECO:0000256" key="4">
    <source>
        <dbReference type="ARBA" id="ARBA00022989"/>
    </source>
</evidence>
<reference evidence="8" key="1">
    <citation type="submission" date="2020-07" db="EMBL/GenBank/DDBJ databases">
        <title>Nitrate ammonifying Pseudomonas campi sp. nov. isolated from German agricultural grassland.</title>
        <authorList>
            <person name="Timsy T."/>
            <person name="Ulrich A."/>
            <person name="Spanner T."/>
            <person name="Foesel B."/>
            <person name="Kolb S."/>
            <person name="Horn M.A."/>
            <person name="Behrendt U."/>
        </authorList>
    </citation>
    <scope>NUCLEOTIDE SEQUENCE</scope>
    <source>
        <strain evidence="8">S1-A32-2</strain>
    </source>
</reference>
<evidence type="ECO:0000256" key="5">
    <source>
        <dbReference type="ARBA" id="ARBA00023136"/>
    </source>
</evidence>